<keyword evidence="4" id="KW-1133">Transmembrane helix</keyword>
<keyword evidence="8" id="KW-0732">Signal</keyword>
<keyword evidence="3" id="KW-0812">Transmembrane</keyword>
<evidence type="ECO:0000256" key="8">
    <source>
        <dbReference type="SAM" id="SignalP"/>
    </source>
</evidence>
<accession>A0AAW1TT17</accession>
<keyword evidence="5" id="KW-0297">G-protein coupled receptor</keyword>
<evidence type="ECO:0000256" key="3">
    <source>
        <dbReference type="ARBA" id="ARBA00022692"/>
    </source>
</evidence>
<dbReference type="GO" id="GO:0004930">
    <property type="term" value="F:G protein-coupled receptor activity"/>
    <property type="evidence" value="ECO:0007669"/>
    <property type="project" value="UniProtKB-KW"/>
</dbReference>
<dbReference type="InterPro" id="IPR036272">
    <property type="entry name" value="Methuselah_N_sf"/>
</dbReference>
<dbReference type="GO" id="GO:0012505">
    <property type="term" value="C:endomembrane system"/>
    <property type="evidence" value="ECO:0007669"/>
    <property type="project" value="UniProtKB-SubCell"/>
</dbReference>
<comment type="subcellular location">
    <subcellularLocation>
        <location evidence="1">Endomembrane system</location>
        <topology evidence="1">Multi-pass membrane protein</topology>
    </subcellularLocation>
</comment>
<evidence type="ECO:0000313" key="10">
    <source>
        <dbReference type="Proteomes" id="UP001431783"/>
    </source>
</evidence>
<comment type="similarity">
    <text evidence="2">Belongs to the G-protein coupled receptor 2 family. Mth subfamily.</text>
</comment>
<evidence type="ECO:0000256" key="5">
    <source>
        <dbReference type="ARBA" id="ARBA00023040"/>
    </source>
</evidence>
<evidence type="ECO:0000256" key="4">
    <source>
        <dbReference type="ARBA" id="ARBA00022989"/>
    </source>
</evidence>
<organism evidence="9 10">
    <name type="scientific">Henosepilachna vigintioctopunctata</name>
    <dbReference type="NCBI Taxonomy" id="420089"/>
    <lineage>
        <taxon>Eukaryota</taxon>
        <taxon>Metazoa</taxon>
        <taxon>Ecdysozoa</taxon>
        <taxon>Arthropoda</taxon>
        <taxon>Hexapoda</taxon>
        <taxon>Insecta</taxon>
        <taxon>Pterygota</taxon>
        <taxon>Neoptera</taxon>
        <taxon>Endopterygota</taxon>
        <taxon>Coleoptera</taxon>
        <taxon>Polyphaga</taxon>
        <taxon>Cucujiformia</taxon>
        <taxon>Coccinelloidea</taxon>
        <taxon>Coccinellidae</taxon>
        <taxon>Epilachninae</taxon>
        <taxon>Epilachnini</taxon>
        <taxon>Henosepilachna</taxon>
    </lineage>
</organism>
<evidence type="ECO:0000256" key="6">
    <source>
        <dbReference type="ARBA" id="ARBA00023170"/>
    </source>
</evidence>
<dbReference type="AlphaFoldDB" id="A0AAW1TT17"/>
<sequence>MEVICRLCFSSVIFICVVSAHYESQLPFIRKCCPMDKYFHRRKCVDRTANESQLLTFLENYQVIINDTCPKDASRIRLVNNFDILSNGSVMFLDKWNNSYVLGYTDFCVDNIDKESFIDVLCCRRIERPRSREKDKTYSLGEFSKIRYHCS</sequence>
<evidence type="ECO:0000313" key="9">
    <source>
        <dbReference type="EMBL" id="KAK9871563.1"/>
    </source>
</evidence>
<keyword evidence="6" id="KW-0675">Receptor</keyword>
<protein>
    <submittedName>
        <fullName evidence="9">Uncharacterized protein</fullName>
    </submittedName>
</protein>
<dbReference type="SUPFAM" id="SSF63877">
    <property type="entry name" value="Methuselah ectodomain"/>
    <property type="match status" value="1"/>
</dbReference>
<keyword evidence="4" id="KW-0472">Membrane</keyword>
<reference evidence="9 10" key="1">
    <citation type="submission" date="2023-03" db="EMBL/GenBank/DDBJ databases">
        <title>Genome insight into feeding habits of ladybird beetles.</title>
        <authorList>
            <person name="Li H.-S."/>
            <person name="Huang Y.-H."/>
            <person name="Pang H."/>
        </authorList>
    </citation>
    <scope>NUCLEOTIDE SEQUENCE [LARGE SCALE GENOMIC DNA]</scope>
    <source>
        <strain evidence="9">SYSU_2023b</strain>
        <tissue evidence="9">Whole body</tissue>
    </source>
</reference>
<evidence type="ECO:0000256" key="7">
    <source>
        <dbReference type="ARBA" id="ARBA00023224"/>
    </source>
</evidence>
<dbReference type="Proteomes" id="UP001431783">
    <property type="component" value="Unassembled WGS sequence"/>
</dbReference>
<proteinExistence type="inferred from homology"/>
<comment type="caution">
    <text evidence="9">The sequence shown here is derived from an EMBL/GenBank/DDBJ whole genome shotgun (WGS) entry which is preliminary data.</text>
</comment>
<keyword evidence="7" id="KW-0807">Transducer</keyword>
<feature type="signal peptide" evidence="8">
    <location>
        <begin position="1"/>
        <end position="20"/>
    </location>
</feature>
<name>A0AAW1TT17_9CUCU</name>
<feature type="chain" id="PRO_5043632088" evidence="8">
    <location>
        <begin position="21"/>
        <end position="151"/>
    </location>
</feature>
<gene>
    <name evidence="9" type="ORF">WA026_012945</name>
</gene>
<evidence type="ECO:0000256" key="1">
    <source>
        <dbReference type="ARBA" id="ARBA00004127"/>
    </source>
</evidence>
<keyword evidence="10" id="KW-1185">Reference proteome</keyword>
<dbReference type="EMBL" id="JARQZJ010000006">
    <property type="protein sequence ID" value="KAK9871563.1"/>
    <property type="molecule type" value="Genomic_DNA"/>
</dbReference>
<evidence type="ECO:0000256" key="2">
    <source>
        <dbReference type="ARBA" id="ARBA00008979"/>
    </source>
</evidence>